<organism evidence="9 10">
    <name type="scientific">Streptomyces himalayensis subsp. himalayensis</name>
    <dbReference type="NCBI Taxonomy" id="2756131"/>
    <lineage>
        <taxon>Bacteria</taxon>
        <taxon>Bacillati</taxon>
        <taxon>Actinomycetota</taxon>
        <taxon>Actinomycetes</taxon>
        <taxon>Kitasatosporales</taxon>
        <taxon>Streptomycetaceae</taxon>
        <taxon>Streptomyces</taxon>
        <taxon>Streptomyces himalayensis</taxon>
    </lineage>
</organism>
<keyword evidence="3 7" id="KW-0547">Nucleotide-binding</keyword>
<reference evidence="9 10" key="1">
    <citation type="submission" date="2020-07" db="EMBL/GenBank/DDBJ databases">
        <title>Streptomyces isolated from Indian soil.</title>
        <authorList>
            <person name="Mandal S."/>
            <person name="Maiti P.K."/>
        </authorList>
    </citation>
    <scope>NUCLEOTIDE SEQUENCE [LARGE SCALE GENOMIC DNA]</scope>
    <source>
        <strain evidence="9 10">PSKA28</strain>
    </source>
</reference>
<dbReference type="Gene3D" id="2.40.50.100">
    <property type="match status" value="1"/>
</dbReference>
<comment type="similarity">
    <text evidence="7">Belongs to the ABC transporter superfamily. Spermidine/putrescine importer (TC 3.A.1.11.1) family.</text>
</comment>
<dbReference type="SMART" id="SM00382">
    <property type="entry name" value="AAA"/>
    <property type="match status" value="1"/>
</dbReference>
<dbReference type="CDD" id="cd03300">
    <property type="entry name" value="ABC_PotA_N"/>
    <property type="match status" value="1"/>
</dbReference>
<dbReference type="InterPro" id="IPR027417">
    <property type="entry name" value="P-loop_NTPase"/>
</dbReference>
<evidence type="ECO:0000256" key="6">
    <source>
        <dbReference type="ARBA" id="ARBA00023136"/>
    </source>
</evidence>
<dbReference type="EMBL" id="JACEHE010000001">
    <property type="protein sequence ID" value="MBA2944834.1"/>
    <property type="molecule type" value="Genomic_DNA"/>
</dbReference>
<evidence type="ECO:0000256" key="3">
    <source>
        <dbReference type="ARBA" id="ARBA00022741"/>
    </source>
</evidence>
<evidence type="ECO:0000256" key="5">
    <source>
        <dbReference type="ARBA" id="ARBA00022967"/>
    </source>
</evidence>
<protein>
    <recommendedName>
        <fullName evidence="7">Spermidine/putrescine import ATP-binding protein PotA</fullName>
        <ecNumber evidence="7">7.6.2.11</ecNumber>
    </recommendedName>
</protein>
<dbReference type="Proteomes" id="UP000545761">
    <property type="component" value="Unassembled WGS sequence"/>
</dbReference>
<comment type="caution">
    <text evidence="9">The sequence shown here is derived from an EMBL/GenBank/DDBJ whole genome shotgun (WGS) entry which is preliminary data.</text>
</comment>
<dbReference type="InterPro" id="IPR005893">
    <property type="entry name" value="PotA-like"/>
</dbReference>
<dbReference type="SUPFAM" id="SSF52540">
    <property type="entry name" value="P-loop containing nucleoside triphosphate hydrolases"/>
    <property type="match status" value="1"/>
</dbReference>
<feature type="domain" description="ABC transporter" evidence="8">
    <location>
        <begin position="8"/>
        <end position="236"/>
    </location>
</feature>
<dbReference type="GO" id="GO:0016887">
    <property type="term" value="F:ATP hydrolysis activity"/>
    <property type="evidence" value="ECO:0007669"/>
    <property type="project" value="InterPro"/>
</dbReference>
<comment type="subunit">
    <text evidence="7">The complex is composed of two ATP-binding proteins (PotA), two transmembrane proteins (PotB and PotC) and a solute-binding protein (PotD).</text>
</comment>
<evidence type="ECO:0000256" key="7">
    <source>
        <dbReference type="RuleBase" id="RU364083"/>
    </source>
</evidence>
<keyword evidence="2 7" id="KW-1003">Cell membrane</keyword>
<dbReference type="InterPro" id="IPR017879">
    <property type="entry name" value="PotA_ATP-bd"/>
</dbReference>
<dbReference type="InterPro" id="IPR013611">
    <property type="entry name" value="Transp-assoc_OB_typ2"/>
</dbReference>
<sequence>MTDTNGDVRLSGISKTYGSFTAVHPLDLTVPQGSFFALLGASGCGKTTTLRMIAGLEEPTTGTVALGDQDVTALPPYKRPVNTVFQSYALFPHLDVFENVAFGLRRRGIKSVKKQVEEMLELVQLGEQVRKKPHQLSGGQQQRVAVARALINHPKVLLLDEPLGALDLKLRRQMQLELKRIQTEVGITFIHVTHDQEEAMTMADTVAVMNAGRVEQLGSPAELYENPQSTFVANFLGTSNLIEAEVDAKSGDEIIVKAADSKLVLPAARCSAPASAGGKVLVGIRPEKISLTHADDAGSIPEGRNRITGTIADASFIGVSTQYVIDSPVCDEFAVYVQNIERDGRLVPGAEVVLHWSPAHTFGLDANQDIDAGVESVEEEAAA</sequence>
<dbReference type="InterPro" id="IPR050093">
    <property type="entry name" value="ABC_SmlMolc_Importer"/>
</dbReference>
<dbReference type="InterPro" id="IPR003439">
    <property type="entry name" value="ABC_transporter-like_ATP-bd"/>
</dbReference>
<dbReference type="PANTHER" id="PTHR42781">
    <property type="entry name" value="SPERMIDINE/PUTRESCINE IMPORT ATP-BINDING PROTEIN POTA"/>
    <property type="match status" value="1"/>
</dbReference>
<dbReference type="PROSITE" id="PS00211">
    <property type="entry name" value="ABC_TRANSPORTER_1"/>
    <property type="match status" value="1"/>
</dbReference>
<accession>A0A7W0DGU0</accession>
<comment type="function">
    <text evidence="7">Part of the ABC transporter complex PotABCD involved in spermidine/putrescine import. Responsible for energy coupling to the transport system.</text>
</comment>
<proteinExistence type="inferred from homology"/>
<evidence type="ECO:0000313" key="10">
    <source>
        <dbReference type="Proteomes" id="UP000545761"/>
    </source>
</evidence>
<dbReference type="NCBIfam" id="TIGR01187">
    <property type="entry name" value="potA"/>
    <property type="match status" value="1"/>
</dbReference>
<dbReference type="InterPro" id="IPR008995">
    <property type="entry name" value="Mo/tungstate-bd_C_term_dom"/>
</dbReference>
<name>A0A7W0DGU0_9ACTN</name>
<evidence type="ECO:0000256" key="4">
    <source>
        <dbReference type="ARBA" id="ARBA00022840"/>
    </source>
</evidence>
<comment type="catalytic activity">
    <reaction evidence="7">
        <text>ATP + H2O + polyamine-[polyamine-binding protein]Side 1 = ADP + phosphate + polyamineSide 2 + [polyamine-binding protein]Side 1.</text>
        <dbReference type="EC" id="7.6.2.11"/>
    </reaction>
</comment>
<keyword evidence="4 7" id="KW-0067">ATP-binding</keyword>
<dbReference type="SUPFAM" id="SSF50331">
    <property type="entry name" value="MOP-like"/>
    <property type="match status" value="1"/>
</dbReference>
<dbReference type="GO" id="GO:0015594">
    <property type="term" value="F:ABC-type putrescine transporter activity"/>
    <property type="evidence" value="ECO:0007669"/>
    <property type="project" value="InterPro"/>
</dbReference>
<dbReference type="EC" id="7.6.2.11" evidence="7"/>
<dbReference type="InterPro" id="IPR003593">
    <property type="entry name" value="AAA+_ATPase"/>
</dbReference>
<dbReference type="InterPro" id="IPR017871">
    <property type="entry name" value="ABC_transporter-like_CS"/>
</dbReference>
<dbReference type="Pfam" id="PF00005">
    <property type="entry name" value="ABC_tran"/>
    <property type="match status" value="1"/>
</dbReference>
<dbReference type="Pfam" id="PF08402">
    <property type="entry name" value="TOBE_2"/>
    <property type="match status" value="1"/>
</dbReference>
<gene>
    <name evidence="7" type="primary">potA</name>
    <name evidence="9" type="ORF">H1D24_03080</name>
</gene>
<dbReference type="RefSeq" id="WP_181655741.1">
    <property type="nucleotide sequence ID" value="NZ_JACEHE010000001.1"/>
</dbReference>
<dbReference type="AlphaFoldDB" id="A0A7W0DGU0"/>
<keyword evidence="6 7" id="KW-0472">Membrane</keyword>
<keyword evidence="1 7" id="KW-0813">Transport</keyword>
<dbReference type="Gene3D" id="3.40.50.300">
    <property type="entry name" value="P-loop containing nucleotide triphosphate hydrolases"/>
    <property type="match status" value="1"/>
</dbReference>
<evidence type="ECO:0000256" key="2">
    <source>
        <dbReference type="ARBA" id="ARBA00022475"/>
    </source>
</evidence>
<keyword evidence="5 7" id="KW-1278">Translocase</keyword>
<evidence type="ECO:0000313" key="9">
    <source>
        <dbReference type="EMBL" id="MBA2944834.1"/>
    </source>
</evidence>
<dbReference type="FunFam" id="3.40.50.300:FF:000133">
    <property type="entry name" value="Spermidine/putrescine import ATP-binding protein PotA"/>
    <property type="match status" value="1"/>
</dbReference>
<dbReference type="PANTHER" id="PTHR42781:SF4">
    <property type="entry name" value="SPERMIDINE_PUTRESCINE IMPORT ATP-BINDING PROTEIN POTA"/>
    <property type="match status" value="1"/>
</dbReference>
<evidence type="ECO:0000259" key="8">
    <source>
        <dbReference type="PROSITE" id="PS50893"/>
    </source>
</evidence>
<evidence type="ECO:0000256" key="1">
    <source>
        <dbReference type="ARBA" id="ARBA00022448"/>
    </source>
</evidence>
<dbReference type="GO" id="GO:0005524">
    <property type="term" value="F:ATP binding"/>
    <property type="evidence" value="ECO:0007669"/>
    <property type="project" value="UniProtKB-KW"/>
</dbReference>
<dbReference type="PROSITE" id="PS50893">
    <property type="entry name" value="ABC_TRANSPORTER_2"/>
    <property type="match status" value="1"/>
</dbReference>
<dbReference type="GO" id="GO:0043190">
    <property type="term" value="C:ATP-binding cassette (ABC) transporter complex"/>
    <property type="evidence" value="ECO:0007669"/>
    <property type="project" value="InterPro"/>
</dbReference>